<dbReference type="PANTHER" id="PTHR43630">
    <property type="entry name" value="POLY-BETA-1,6-N-ACETYL-D-GLUCOSAMINE SYNTHASE"/>
    <property type="match status" value="1"/>
</dbReference>
<comment type="caution">
    <text evidence="3">The sequence shown here is derived from an EMBL/GenBank/DDBJ whole genome shotgun (WGS) entry which is preliminary data.</text>
</comment>
<dbReference type="Gene3D" id="3.90.550.10">
    <property type="entry name" value="Spore Coat Polysaccharide Biosynthesis Protein SpsA, Chain A"/>
    <property type="match status" value="1"/>
</dbReference>
<gene>
    <name evidence="3" type="ORF">N791_03730</name>
</gene>
<keyword evidence="4" id="KW-1185">Reference proteome</keyword>
<dbReference type="eggNOG" id="COG0463">
    <property type="taxonomic scope" value="Bacteria"/>
</dbReference>
<accession>A0A0A0M7Z8</accession>
<sequence>MDHVQRSKISATVITYNEADRIGECLASLAFCDEVVVVDSGSTDATRELAREAGARVVVRPFDGFRSQKQFAVEQASHDWILSLDADESLSPELAAAIIAEQERGFAGAAGYRFARSSEYFGRYLRHGNAYPDRKLRLFDRRRGGWRGEREIHEAATVDGEVVTLPGDLLHRPFRSFDHQLAKGMQYSRMMAEHAHARGKRASLGKLLLGPAWRFFRGYVLRGGFLDGWPGLVYAYVTAWTARQKAVRLWLLQNGLEQTGHDRQPGPAQALRTRA</sequence>
<dbReference type="Pfam" id="PF00535">
    <property type="entry name" value="Glycos_transf_2"/>
    <property type="match status" value="1"/>
</dbReference>
<dbReference type="InterPro" id="IPR029044">
    <property type="entry name" value="Nucleotide-diphossugar_trans"/>
</dbReference>
<reference evidence="3 4" key="1">
    <citation type="submission" date="2013-08" db="EMBL/GenBank/DDBJ databases">
        <title>Genomic analysis of Lysobacter defluvii.</title>
        <authorList>
            <person name="Wang Q."/>
            <person name="Wang G."/>
        </authorList>
    </citation>
    <scope>NUCLEOTIDE SEQUENCE [LARGE SCALE GENOMIC DNA]</scope>
    <source>
        <strain evidence="3 4">IMMIB APB-9</strain>
    </source>
</reference>
<dbReference type="EMBL" id="AVBH01000125">
    <property type="protein sequence ID" value="KGO98137.1"/>
    <property type="molecule type" value="Genomic_DNA"/>
</dbReference>
<dbReference type="OrthoDB" id="9815923at2"/>
<protein>
    <submittedName>
        <fullName evidence="3">Lipopolysaccharide biosynthesis protein</fullName>
    </submittedName>
</protein>
<evidence type="ECO:0000256" key="1">
    <source>
        <dbReference type="ARBA" id="ARBA00038494"/>
    </source>
</evidence>
<feature type="domain" description="Glycosyltransferase 2-like" evidence="2">
    <location>
        <begin position="11"/>
        <end position="139"/>
    </location>
</feature>
<dbReference type="Proteomes" id="UP000030003">
    <property type="component" value="Unassembled WGS sequence"/>
</dbReference>
<dbReference type="SUPFAM" id="SSF53448">
    <property type="entry name" value="Nucleotide-diphospho-sugar transferases"/>
    <property type="match status" value="1"/>
</dbReference>
<evidence type="ECO:0000313" key="4">
    <source>
        <dbReference type="Proteomes" id="UP000030003"/>
    </source>
</evidence>
<evidence type="ECO:0000313" key="3">
    <source>
        <dbReference type="EMBL" id="KGO98137.1"/>
    </source>
</evidence>
<dbReference type="PANTHER" id="PTHR43630:SF2">
    <property type="entry name" value="GLYCOSYLTRANSFERASE"/>
    <property type="match status" value="1"/>
</dbReference>
<dbReference type="RefSeq" id="WP_081677778.1">
    <property type="nucleotide sequence ID" value="NZ_AUHT01000007.1"/>
</dbReference>
<dbReference type="InterPro" id="IPR001173">
    <property type="entry name" value="Glyco_trans_2-like"/>
</dbReference>
<organism evidence="3 4">
    <name type="scientific">Lysobacter defluvii IMMIB APB-9 = DSM 18482</name>
    <dbReference type="NCBI Taxonomy" id="1385515"/>
    <lineage>
        <taxon>Bacteria</taxon>
        <taxon>Pseudomonadati</taxon>
        <taxon>Pseudomonadota</taxon>
        <taxon>Gammaproteobacteria</taxon>
        <taxon>Lysobacterales</taxon>
        <taxon>Lysobacteraceae</taxon>
        <taxon>Novilysobacter</taxon>
    </lineage>
</organism>
<comment type="similarity">
    <text evidence="1">Belongs to the glycosyltransferase 2 family. WaaE/KdtX subfamily.</text>
</comment>
<dbReference type="CDD" id="cd02511">
    <property type="entry name" value="Beta4Glucosyltransferase"/>
    <property type="match status" value="1"/>
</dbReference>
<proteinExistence type="inferred from homology"/>
<name>A0A0A0M7Z8_9GAMM</name>
<dbReference type="AlphaFoldDB" id="A0A0A0M7Z8"/>
<evidence type="ECO:0000259" key="2">
    <source>
        <dbReference type="Pfam" id="PF00535"/>
    </source>
</evidence>
<dbReference type="STRING" id="1385515.GCA_000423325_01412"/>